<dbReference type="PANTHER" id="PTHR43077">
    <property type="entry name" value="TRANSPORT PERMEASE YVFS-RELATED"/>
    <property type="match status" value="1"/>
</dbReference>
<dbReference type="Gene3D" id="3.40.1710.10">
    <property type="entry name" value="abc type-2 transporter like domain"/>
    <property type="match status" value="1"/>
</dbReference>
<feature type="transmembrane region" description="Helical" evidence="6">
    <location>
        <begin position="748"/>
        <end position="767"/>
    </location>
</feature>
<evidence type="ECO:0000259" key="7">
    <source>
        <dbReference type="Pfam" id="PF12698"/>
    </source>
</evidence>
<evidence type="ECO:0000313" key="9">
    <source>
        <dbReference type="Proteomes" id="UP000751852"/>
    </source>
</evidence>
<feature type="coiled-coil region" evidence="5">
    <location>
        <begin position="473"/>
        <end position="500"/>
    </location>
</feature>
<reference evidence="8 9" key="1">
    <citation type="submission" date="2020-04" db="EMBL/GenBank/DDBJ databases">
        <title>Staphylococcus species from domestic dog.</title>
        <authorList>
            <person name="Paterson G.K."/>
        </authorList>
    </citation>
    <scope>NUCLEOTIDE SEQUENCE [LARGE SCALE GENOMIC DNA]</scope>
    <source>
        <strain evidence="8 9">H16/1A</strain>
    </source>
</reference>
<evidence type="ECO:0000256" key="6">
    <source>
        <dbReference type="SAM" id="Phobius"/>
    </source>
</evidence>
<keyword evidence="5" id="KW-0175">Coiled coil</keyword>
<feature type="transmembrane region" description="Helical" evidence="6">
    <location>
        <begin position="816"/>
        <end position="836"/>
    </location>
</feature>
<evidence type="ECO:0000256" key="1">
    <source>
        <dbReference type="ARBA" id="ARBA00004141"/>
    </source>
</evidence>
<dbReference type="Pfam" id="PF12698">
    <property type="entry name" value="ABC2_membrane_3"/>
    <property type="match status" value="2"/>
</dbReference>
<sequence length="945" mass="104492">MKNAIKLFMMDIKKIAKTPGAIILIAGLAILPSFYAWFNLEATWDPYSNTNHIKIAVVNEDEGDIVKNKKINVGNKIEDTLRKDDHFNWQFVSREKADHDLRMGKYYAAIYIPKPFTHEITGTLRKEPQQAKVTYKVNQKLNAIAPKMTDAGTSEIVKKANDNFNETVTKVLLEQADQLGIKLEDRIPAYEKIRDGIFTAENALPKIERFRQAIIYLDDHQDALDQYANEFRNLENYKGDAVRATERLNQLNASIPAINERAQLIVDLNRFMPNIERALQVASGVQNRFPAINNGVDLAIAGTEKGLNDLNAANERLPLIEARVNAYGEVIDRAQTANNDFANDVQNNGIATTPQSHDGTGYQTTQLSTSDNAPLAPLPEGHVISEEEASSLTSAYYDAMSGVNQTAKTQMDATQQDLKAAETLSYGIISSNHPEQFKQPLTHLIARMNSANKFVRDYRDFLSKIEQTEGVDLTTEQQKLKNTQEDLLQITKKLNALNDALVAGNSGKQEAANVVNGLSDIKQRLDTAKSTIISDIADTLLQISNGVGTALNRGETTIDNVQTRLQNVQNIIRTGQSILTEGHERLTRLSEVLPQVEATYVDAMAIAQSYFPKFKENVAQASNFVQNDLPQLEARLNGATNTVNETLPELFARYDRLRQILDANQPQAKAALSNLADFARNEMPNVEKDLEKANDIFTELDKNNTLQEMIDFLRNDLKKQAGVIANPIDIQQENVFPVKDYGSASTPFYTALAIWVGALLLVSLLSVDNKHEALKPYLSVRETYLGKMGLFVTMNVIQALIVSIGDIVLLKASIESVALFIAICVYSAIIFMTIVYTLVSLLGNPGKALAIIILVLQIAGGGGTFPIEVTPAFFQAIHPYLPFSYSIDALREAVGGPIPEILTYKVLTLGLFGVGFFLLGIIGKPYISPLAQTLADKAEKSDVLE</sequence>
<dbReference type="Proteomes" id="UP000751852">
    <property type="component" value="Unassembled WGS sequence"/>
</dbReference>
<protein>
    <submittedName>
        <fullName evidence="8">YhgE/Pip domain-containing protein</fullName>
    </submittedName>
</protein>
<keyword evidence="4 6" id="KW-0472">Membrane</keyword>
<dbReference type="EMBL" id="JABANU010000004">
    <property type="protein sequence ID" value="MBI5974437.1"/>
    <property type="molecule type" value="Genomic_DNA"/>
</dbReference>
<dbReference type="PANTHER" id="PTHR43077:SF10">
    <property type="entry name" value="TRANSPORT PERMEASE PROTEIN"/>
    <property type="match status" value="1"/>
</dbReference>
<dbReference type="NCBIfam" id="TIGR03062">
    <property type="entry name" value="pip_yhgE_Cterm"/>
    <property type="match status" value="1"/>
</dbReference>
<feature type="transmembrane region" description="Helical" evidence="6">
    <location>
        <begin position="848"/>
        <end position="867"/>
    </location>
</feature>
<gene>
    <name evidence="8" type="ORF">HHH54_02340</name>
</gene>
<organism evidence="8 9">
    <name type="scientific">Staphylococcus canis</name>
    <dbReference type="NCBI Taxonomy" id="2724942"/>
    <lineage>
        <taxon>Bacteria</taxon>
        <taxon>Bacillati</taxon>
        <taxon>Bacillota</taxon>
        <taxon>Bacilli</taxon>
        <taxon>Bacillales</taxon>
        <taxon>Staphylococcaceae</taxon>
        <taxon>Staphylococcus</taxon>
    </lineage>
</organism>
<keyword evidence="9" id="KW-1185">Reference proteome</keyword>
<evidence type="ECO:0000256" key="3">
    <source>
        <dbReference type="ARBA" id="ARBA00022989"/>
    </source>
</evidence>
<accession>A0ABS0T7P5</accession>
<evidence type="ECO:0000313" key="8">
    <source>
        <dbReference type="EMBL" id="MBI5974437.1"/>
    </source>
</evidence>
<evidence type="ECO:0000256" key="2">
    <source>
        <dbReference type="ARBA" id="ARBA00022692"/>
    </source>
</evidence>
<comment type="subcellular location">
    <subcellularLocation>
        <location evidence="1">Membrane</location>
        <topology evidence="1">Multi-pass membrane protein</topology>
    </subcellularLocation>
</comment>
<dbReference type="InterPro" id="IPR013525">
    <property type="entry name" value="ABC2_TM"/>
</dbReference>
<feature type="domain" description="ABC-2 type transporter transmembrane" evidence="7">
    <location>
        <begin position="25"/>
        <end position="166"/>
    </location>
</feature>
<dbReference type="InterPro" id="IPR017501">
    <property type="entry name" value="Phage_infect_YhgE_C"/>
</dbReference>
<dbReference type="NCBIfam" id="TIGR03061">
    <property type="entry name" value="pip_yhgE_Nterm"/>
    <property type="match status" value="1"/>
</dbReference>
<comment type="caution">
    <text evidence="8">The sequence shown here is derived from an EMBL/GenBank/DDBJ whole genome shotgun (WGS) entry which is preliminary data.</text>
</comment>
<dbReference type="RefSeq" id="WP_198617229.1">
    <property type="nucleotide sequence ID" value="NZ_JABANU010000004.1"/>
</dbReference>
<dbReference type="InterPro" id="IPR051328">
    <property type="entry name" value="T7SS_ABC-Transporter"/>
</dbReference>
<feature type="transmembrane region" description="Helical" evidence="6">
    <location>
        <begin position="901"/>
        <end position="922"/>
    </location>
</feature>
<keyword evidence="2 6" id="KW-0812">Transmembrane</keyword>
<evidence type="ECO:0000256" key="4">
    <source>
        <dbReference type="ARBA" id="ARBA00023136"/>
    </source>
</evidence>
<dbReference type="InterPro" id="IPR017500">
    <property type="entry name" value="Phage_infect_YhgE_N"/>
</dbReference>
<evidence type="ECO:0000256" key="5">
    <source>
        <dbReference type="SAM" id="Coils"/>
    </source>
</evidence>
<proteinExistence type="predicted"/>
<feature type="domain" description="ABC-2 type transporter transmembrane" evidence="7">
    <location>
        <begin position="691"/>
        <end position="922"/>
    </location>
</feature>
<feature type="coiled-coil region" evidence="5">
    <location>
        <begin position="217"/>
        <end position="254"/>
    </location>
</feature>
<name>A0ABS0T7P5_9STAP</name>
<keyword evidence="3 6" id="KW-1133">Transmembrane helix</keyword>
<feature type="transmembrane region" description="Helical" evidence="6">
    <location>
        <begin position="788"/>
        <end position="810"/>
    </location>
</feature>